<dbReference type="SMART" id="SM00448">
    <property type="entry name" value="REC"/>
    <property type="match status" value="1"/>
</dbReference>
<accession>A0ABW8QCA0</accession>
<organism evidence="8 9">
    <name type="scientific">Capnocytophaga stomatis</name>
    <dbReference type="NCBI Taxonomy" id="1848904"/>
    <lineage>
        <taxon>Bacteria</taxon>
        <taxon>Pseudomonadati</taxon>
        <taxon>Bacteroidota</taxon>
        <taxon>Flavobacteriia</taxon>
        <taxon>Flavobacteriales</taxon>
        <taxon>Flavobacteriaceae</taxon>
        <taxon>Capnocytophaga</taxon>
    </lineage>
</organism>
<protein>
    <submittedName>
        <fullName evidence="8">Response regulator transcription factor</fullName>
    </submittedName>
</protein>
<dbReference type="CDD" id="cd17574">
    <property type="entry name" value="REC_OmpR"/>
    <property type="match status" value="1"/>
</dbReference>
<keyword evidence="2" id="KW-0902">Two-component regulatory system</keyword>
<dbReference type="Gene3D" id="3.40.50.2300">
    <property type="match status" value="1"/>
</dbReference>
<dbReference type="InterPro" id="IPR001867">
    <property type="entry name" value="OmpR/PhoB-type_DNA-bd"/>
</dbReference>
<sequence length="252" mass="29552">MMSVGENSYDMKTTTTSKKILLVEDDPNFGTVLRDYLVMSGFDVALAKNGMEGFDRFRKEPFDLCILDVMMPYKDGFTLAKEIREKNEKIPIIFLTARTMREDVLKGYKVGADDYLNKPFDSEILLMKIRSMLQRKSIETVADSKKFEFEIGDFFLNSKLRFLKYKDEEPVKLSPKENELLRLLALHENDLMPRELALSKIWKDDNYFTSRSMDVYIAKLRKYLKKDEKVEILNIHGEGFRLITNREEDSFV</sequence>
<dbReference type="PROSITE" id="PS51755">
    <property type="entry name" value="OMPR_PHOB"/>
    <property type="match status" value="1"/>
</dbReference>
<dbReference type="RefSeq" id="WP_405254576.1">
    <property type="nucleotide sequence ID" value="NZ_JBJGWE010000006.1"/>
</dbReference>
<dbReference type="Gene3D" id="1.10.10.10">
    <property type="entry name" value="Winged helix-like DNA-binding domain superfamily/Winged helix DNA-binding domain"/>
    <property type="match status" value="1"/>
</dbReference>
<dbReference type="InterPro" id="IPR016032">
    <property type="entry name" value="Sig_transdc_resp-reg_C-effctor"/>
</dbReference>
<dbReference type="SUPFAM" id="SSF52172">
    <property type="entry name" value="CheY-like"/>
    <property type="match status" value="1"/>
</dbReference>
<evidence type="ECO:0000256" key="4">
    <source>
        <dbReference type="PROSITE-ProRule" id="PRU00169"/>
    </source>
</evidence>
<reference evidence="8 9" key="1">
    <citation type="journal article" date="2016" name="Sci. Rep.">
        <title>Whole genome sequencing identifies a novel species of the genus Capnocytophaga isolated from dog and cat bite wounds in humans.</title>
        <authorList>
            <person name="Zangenah S."/>
            <person name="Abbasi N."/>
            <person name="Andersson A.F."/>
            <person name="Bergman P."/>
        </authorList>
    </citation>
    <scope>NUCLEOTIDE SEQUENCE [LARGE SCALE GENOMIC DNA]</scope>
    <source>
        <strain evidence="8 9">W5</strain>
    </source>
</reference>
<dbReference type="PROSITE" id="PS50110">
    <property type="entry name" value="RESPONSE_REGULATORY"/>
    <property type="match status" value="1"/>
</dbReference>
<dbReference type="PANTHER" id="PTHR48111:SF40">
    <property type="entry name" value="PHOSPHATE REGULON TRANSCRIPTIONAL REGULATORY PROTEIN PHOB"/>
    <property type="match status" value="1"/>
</dbReference>
<feature type="DNA-binding region" description="OmpR/PhoB-type" evidence="5">
    <location>
        <begin position="146"/>
        <end position="244"/>
    </location>
</feature>
<evidence type="ECO:0000259" key="7">
    <source>
        <dbReference type="PROSITE" id="PS51755"/>
    </source>
</evidence>
<dbReference type="Proteomes" id="UP001622370">
    <property type="component" value="Unassembled WGS sequence"/>
</dbReference>
<dbReference type="InterPro" id="IPR039420">
    <property type="entry name" value="WalR-like"/>
</dbReference>
<dbReference type="InterPro" id="IPR036388">
    <property type="entry name" value="WH-like_DNA-bd_sf"/>
</dbReference>
<dbReference type="Pfam" id="PF00486">
    <property type="entry name" value="Trans_reg_C"/>
    <property type="match status" value="1"/>
</dbReference>
<proteinExistence type="predicted"/>
<evidence type="ECO:0000313" key="8">
    <source>
        <dbReference type="EMBL" id="MFK8293991.1"/>
    </source>
</evidence>
<dbReference type="InterPro" id="IPR001789">
    <property type="entry name" value="Sig_transdc_resp-reg_receiver"/>
</dbReference>
<feature type="modified residue" description="4-aspartylphosphate" evidence="4">
    <location>
        <position position="68"/>
    </location>
</feature>
<dbReference type="SMART" id="SM00862">
    <property type="entry name" value="Trans_reg_C"/>
    <property type="match status" value="1"/>
</dbReference>
<dbReference type="SUPFAM" id="SSF46894">
    <property type="entry name" value="C-terminal effector domain of the bipartite response regulators"/>
    <property type="match status" value="1"/>
</dbReference>
<evidence type="ECO:0000313" key="9">
    <source>
        <dbReference type="Proteomes" id="UP001622370"/>
    </source>
</evidence>
<evidence type="ECO:0000256" key="2">
    <source>
        <dbReference type="ARBA" id="ARBA00023012"/>
    </source>
</evidence>
<gene>
    <name evidence="8" type="ORF">ACI76L_09365</name>
</gene>
<evidence type="ECO:0000256" key="5">
    <source>
        <dbReference type="PROSITE-ProRule" id="PRU01091"/>
    </source>
</evidence>
<evidence type="ECO:0000256" key="1">
    <source>
        <dbReference type="ARBA" id="ARBA00022553"/>
    </source>
</evidence>
<dbReference type="EMBL" id="JBJGWJ010000006">
    <property type="protein sequence ID" value="MFK8293991.1"/>
    <property type="molecule type" value="Genomic_DNA"/>
</dbReference>
<dbReference type="InterPro" id="IPR011006">
    <property type="entry name" value="CheY-like_superfamily"/>
</dbReference>
<keyword evidence="1 4" id="KW-0597">Phosphoprotein</keyword>
<keyword evidence="3 5" id="KW-0238">DNA-binding</keyword>
<dbReference type="Pfam" id="PF00072">
    <property type="entry name" value="Response_reg"/>
    <property type="match status" value="1"/>
</dbReference>
<evidence type="ECO:0000259" key="6">
    <source>
        <dbReference type="PROSITE" id="PS50110"/>
    </source>
</evidence>
<feature type="domain" description="Response regulatory" evidence="6">
    <location>
        <begin position="19"/>
        <end position="133"/>
    </location>
</feature>
<feature type="domain" description="OmpR/PhoB-type" evidence="7">
    <location>
        <begin position="146"/>
        <end position="244"/>
    </location>
</feature>
<dbReference type="PANTHER" id="PTHR48111">
    <property type="entry name" value="REGULATOR OF RPOS"/>
    <property type="match status" value="1"/>
</dbReference>
<evidence type="ECO:0000256" key="3">
    <source>
        <dbReference type="ARBA" id="ARBA00023125"/>
    </source>
</evidence>
<name>A0ABW8QCA0_9FLAO</name>
<dbReference type="CDD" id="cd00383">
    <property type="entry name" value="trans_reg_C"/>
    <property type="match status" value="1"/>
</dbReference>
<comment type="caution">
    <text evidence="8">The sequence shown here is derived from an EMBL/GenBank/DDBJ whole genome shotgun (WGS) entry which is preliminary data.</text>
</comment>
<keyword evidence="9" id="KW-1185">Reference proteome</keyword>